<feature type="compositionally biased region" description="Basic and acidic residues" evidence="1">
    <location>
        <begin position="115"/>
        <end position="133"/>
    </location>
</feature>
<evidence type="ECO:0000256" key="1">
    <source>
        <dbReference type="SAM" id="MobiDB-lite"/>
    </source>
</evidence>
<protein>
    <submittedName>
        <fullName evidence="2">Uncharacterized protein</fullName>
    </submittedName>
</protein>
<keyword evidence="3" id="KW-1185">Reference proteome</keyword>
<reference evidence="3" key="1">
    <citation type="journal article" date="2019" name="Int. J. Syst. Evol. Microbiol.">
        <title>The Global Catalogue of Microorganisms (GCM) 10K type strain sequencing project: providing services to taxonomists for standard genome sequencing and annotation.</title>
        <authorList>
            <consortium name="The Broad Institute Genomics Platform"/>
            <consortium name="The Broad Institute Genome Sequencing Center for Infectious Disease"/>
            <person name="Wu L."/>
            <person name="Ma J."/>
        </authorList>
    </citation>
    <scope>NUCLEOTIDE SEQUENCE [LARGE SCALE GENOMIC DNA]</scope>
    <source>
        <strain evidence="3">CCUG 50347</strain>
    </source>
</reference>
<accession>A0ABV9RJ11</accession>
<sequence length="141" mass="14934">MRTIYALGPPVRFLAMGTGPVCSDSGGDEEVVVPDSAAERLGCVTSSDSSSAGSSQASGTAGASGADPYGCLAERAAQERSYDTDDPMSNAELRCNYNYGPTLPSTREQCWLADHDRDQGYGPPDERGRRDFEEGCSVFGY</sequence>
<dbReference type="RefSeq" id="WP_345332730.1">
    <property type="nucleotide sequence ID" value="NZ_BAABHN010000038.1"/>
</dbReference>
<feature type="region of interest" description="Disordered" evidence="1">
    <location>
        <begin position="115"/>
        <end position="141"/>
    </location>
</feature>
<dbReference type="Proteomes" id="UP001595909">
    <property type="component" value="Unassembled WGS sequence"/>
</dbReference>
<dbReference type="EMBL" id="JBHSIM010000038">
    <property type="protein sequence ID" value="MFC4834206.1"/>
    <property type="molecule type" value="Genomic_DNA"/>
</dbReference>
<organism evidence="2 3">
    <name type="scientific">Actinomycetospora chibensis</name>
    <dbReference type="NCBI Taxonomy" id="663606"/>
    <lineage>
        <taxon>Bacteria</taxon>
        <taxon>Bacillati</taxon>
        <taxon>Actinomycetota</taxon>
        <taxon>Actinomycetes</taxon>
        <taxon>Pseudonocardiales</taxon>
        <taxon>Pseudonocardiaceae</taxon>
        <taxon>Actinomycetospora</taxon>
    </lineage>
</organism>
<name>A0ABV9RJ11_9PSEU</name>
<feature type="region of interest" description="Disordered" evidence="1">
    <location>
        <begin position="43"/>
        <end position="68"/>
    </location>
</feature>
<gene>
    <name evidence="2" type="ORF">ACFPEL_17450</name>
</gene>
<proteinExistence type="predicted"/>
<evidence type="ECO:0000313" key="2">
    <source>
        <dbReference type="EMBL" id="MFC4834206.1"/>
    </source>
</evidence>
<evidence type="ECO:0000313" key="3">
    <source>
        <dbReference type="Proteomes" id="UP001595909"/>
    </source>
</evidence>
<comment type="caution">
    <text evidence="2">The sequence shown here is derived from an EMBL/GenBank/DDBJ whole genome shotgun (WGS) entry which is preliminary data.</text>
</comment>
<feature type="compositionally biased region" description="Low complexity" evidence="1">
    <location>
        <begin position="45"/>
        <end position="67"/>
    </location>
</feature>